<organism evidence="5 6">
    <name type="scientific">Perkinsus olseni</name>
    <name type="common">Perkinsus atlanticus</name>
    <dbReference type="NCBI Taxonomy" id="32597"/>
    <lineage>
        <taxon>Eukaryota</taxon>
        <taxon>Sar</taxon>
        <taxon>Alveolata</taxon>
        <taxon>Perkinsozoa</taxon>
        <taxon>Perkinsea</taxon>
        <taxon>Perkinsida</taxon>
        <taxon>Perkinsidae</taxon>
        <taxon>Perkinsus</taxon>
    </lineage>
</organism>
<dbReference type="Proteomes" id="UP000574390">
    <property type="component" value="Unassembled WGS sequence"/>
</dbReference>
<evidence type="ECO:0000256" key="2">
    <source>
        <dbReference type="SAM" id="Phobius"/>
    </source>
</evidence>
<name>A0A7J6RVE5_PEROL</name>
<comment type="caution">
    <text evidence="5">The sequence shown here is derived from an EMBL/GenBank/DDBJ whole genome shotgun (WGS) entry which is preliminary data.</text>
</comment>
<evidence type="ECO:0000256" key="3">
    <source>
        <dbReference type="SAM" id="SignalP"/>
    </source>
</evidence>
<feature type="signal peptide" evidence="3">
    <location>
        <begin position="1"/>
        <end position="20"/>
    </location>
</feature>
<dbReference type="AlphaFoldDB" id="A0A7J6RVE5"/>
<accession>A0A7J6RVE5</accession>
<protein>
    <recommendedName>
        <fullName evidence="4">AB hydrolase-1 domain-containing protein</fullName>
    </recommendedName>
</protein>
<dbReference type="InterPro" id="IPR000073">
    <property type="entry name" value="AB_hydrolase_1"/>
</dbReference>
<dbReference type="EMBL" id="JABANM010019546">
    <property type="protein sequence ID" value="KAF4724286.1"/>
    <property type="molecule type" value="Genomic_DNA"/>
</dbReference>
<feature type="transmembrane region" description="Helical" evidence="2">
    <location>
        <begin position="58"/>
        <end position="83"/>
    </location>
</feature>
<evidence type="ECO:0000259" key="4">
    <source>
        <dbReference type="Pfam" id="PF12697"/>
    </source>
</evidence>
<reference evidence="5 6" key="1">
    <citation type="submission" date="2020-04" db="EMBL/GenBank/DDBJ databases">
        <title>Perkinsus olseni comparative genomics.</title>
        <authorList>
            <person name="Bogema D.R."/>
        </authorList>
    </citation>
    <scope>NUCLEOTIDE SEQUENCE [LARGE SCALE GENOMIC DNA]</scope>
    <source>
        <strain evidence="5">ATCC PRA-205</strain>
    </source>
</reference>
<keyword evidence="2" id="KW-1133">Transmembrane helix</keyword>
<feature type="domain" description="AB hydrolase-1" evidence="4">
    <location>
        <begin position="184"/>
        <end position="340"/>
    </location>
</feature>
<keyword evidence="2" id="KW-0472">Membrane</keyword>
<dbReference type="Pfam" id="PF12697">
    <property type="entry name" value="Abhydrolase_6"/>
    <property type="match status" value="1"/>
</dbReference>
<evidence type="ECO:0000313" key="6">
    <source>
        <dbReference type="Proteomes" id="UP000574390"/>
    </source>
</evidence>
<keyword evidence="3" id="KW-0732">Signal</keyword>
<dbReference type="Gene3D" id="3.40.50.1820">
    <property type="entry name" value="alpha/beta hydrolase"/>
    <property type="match status" value="1"/>
</dbReference>
<proteinExistence type="predicted"/>
<sequence>MGVMETVFLLFCLLLNGGSGLLRVLPSVLAGLTISYGTWWLMPCWVSPFTRAASVTSIICVTFTTVIHAHCGAPAAIACVSSWLLTQVALLPVQFTTAIVPGLLALCLRDASFGLLWLFHPICLVASIWSELSTVCPAMATALIGVLLSRSHGKQRASINHSAWPSTTNGESSNQQSSEGTTFIVFVHGLDFNDSQWMVGRILLPRLLHSTQRRIHTSSINLHTGGWLENDHQPEETVDGYITILHEHLRGLGGDAKRDNIVLIGHSLGGLICEDYCRSRRGWMLAQDGDEDPVPVGGVICICSPFDGAKVVSLIPPELRHGVHLSLHRKHSTLLRDIHDDHHRCSTSRSRGPLRRIADVSPSPISRSSESPAFSKPDYSSLALVLVWLRHLFYTALWGEDWKEEHPPIPGEEKLAELSLPLTTTGIDAEDDIRIDPTGLAKSFHRMHMHAAWDAFSGTRLRKVVVDVDGEGPAQASHVPLKTRVTASTTGKRAPDTDLVVSRDPSNPPLRNSSTFTDVCLWHCGHYSAVISSTTWMHIADFIKDRIFDDAVHQHGY</sequence>
<feature type="region of interest" description="Disordered" evidence="1">
    <location>
        <begin position="484"/>
        <end position="508"/>
    </location>
</feature>
<feature type="chain" id="PRO_5029662608" description="AB hydrolase-1 domain-containing protein" evidence="3">
    <location>
        <begin position="21"/>
        <end position="557"/>
    </location>
</feature>
<evidence type="ECO:0000256" key="1">
    <source>
        <dbReference type="SAM" id="MobiDB-lite"/>
    </source>
</evidence>
<feature type="compositionally biased region" description="Low complexity" evidence="1">
    <location>
        <begin position="361"/>
        <end position="375"/>
    </location>
</feature>
<feature type="region of interest" description="Disordered" evidence="1">
    <location>
        <begin position="343"/>
        <end position="375"/>
    </location>
</feature>
<gene>
    <name evidence="5" type="ORF">FOZ62_018172</name>
</gene>
<dbReference type="InterPro" id="IPR029058">
    <property type="entry name" value="AB_hydrolase_fold"/>
</dbReference>
<dbReference type="SUPFAM" id="SSF53474">
    <property type="entry name" value="alpha/beta-Hydrolases"/>
    <property type="match status" value="1"/>
</dbReference>
<feature type="transmembrane region" description="Helical" evidence="2">
    <location>
        <begin position="89"/>
        <end position="108"/>
    </location>
</feature>
<evidence type="ECO:0000313" key="5">
    <source>
        <dbReference type="EMBL" id="KAF4724286.1"/>
    </source>
</evidence>
<keyword evidence="2" id="KW-0812">Transmembrane</keyword>